<evidence type="ECO:0000256" key="4">
    <source>
        <dbReference type="ARBA" id="ARBA00023172"/>
    </source>
</evidence>
<protein>
    <submittedName>
        <fullName evidence="6">Tn3 family transposase</fullName>
    </submittedName>
</protein>
<reference evidence="6 7" key="1">
    <citation type="submission" date="2020-02" db="EMBL/GenBank/DDBJ databases">
        <title>Genome sequences of Thiorhodococcus mannitoliphagus and Thiorhodococcus minor, purple sulfur photosynthetic bacteria in the gammaproteobacterial family, Chromatiaceae.</title>
        <authorList>
            <person name="Aviles F.A."/>
            <person name="Meyer T.E."/>
            <person name="Kyndt J.A."/>
        </authorList>
    </citation>
    <scope>NUCLEOTIDE SEQUENCE [LARGE SCALE GENOMIC DNA]</scope>
    <source>
        <strain evidence="6 7">DSM 11518</strain>
    </source>
</reference>
<keyword evidence="2" id="KW-0815">Transposition</keyword>
<feature type="domain" description="Tn3 transposase DDE" evidence="5">
    <location>
        <begin position="253"/>
        <end position="639"/>
    </location>
</feature>
<dbReference type="EMBL" id="JAAIJQ010000010">
    <property type="protein sequence ID" value="NEV61235.1"/>
    <property type="molecule type" value="Genomic_DNA"/>
</dbReference>
<dbReference type="AlphaFoldDB" id="A0A6M0JYQ5"/>
<keyword evidence="7" id="KW-1185">Reference proteome</keyword>
<keyword evidence="4" id="KW-0233">DNA recombination</keyword>
<dbReference type="NCBIfam" id="NF033527">
    <property type="entry name" value="transpos_Tn3"/>
    <property type="match status" value="1"/>
</dbReference>
<dbReference type="RefSeq" id="WP_164451280.1">
    <property type="nucleotide sequence ID" value="NZ_JAAIJQ010000010.1"/>
</dbReference>
<evidence type="ECO:0000313" key="7">
    <source>
        <dbReference type="Proteomes" id="UP000483379"/>
    </source>
</evidence>
<organism evidence="6 7">
    <name type="scientific">Thiorhodococcus minor</name>
    <dbReference type="NCBI Taxonomy" id="57489"/>
    <lineage>
        <taxon>Bacteria</taxon>
        <taxon>Pseudomonadati</taxon>
        <taxon>Pseudomonadota</taxon>
        <taxon>Gammaproteobacteria</taxon>
        <taxon>Chromatiales</taxon>
        <taxon>Chromatiaceae</taxon>
        <taxon>Thiorhodococcus</taxon>
    </lineage>
</organism>
<proteinExistence type="inferred from homology"/>
<evidence type="ECO:0000259" key="5">
    <source>
        <dbReference type="Pfam" id="PF01526"/>
    </source>
</evidence>
<comment type="similarity">
    <text evidence="1">Belongs to the transposase 7 family.</text>
</comment>
<dbReference type="Proteomes" id="UP000483379">
    <property type="component" value="Unassembled WGS sequence"/>
</dbReference>
<gene>
    <name evidence="6" type="ORF">G3446_04850</name>
</gene>
<keyword evidence="3" id="KW-0238">DNA-binding</keyword>
<accession>A0A6M0JYQ5</accession>
<evidence type="ECO:0000256" key="1">
    <source>
        <dbReference type="ARBA" id="ARBA00009402"/>
    </source>
</evidence>
<dbReference type="GO" id="GO:0003677">
    <property type="term" value="F:DNA binding"/>
    <property type="evidence" value="ECO:0007669"/>
    <property type="project" value="UniProtKB-KW"/>
</dbReference>
<evidence type="ECO:0000313" key="6">
    <source>
        <dbReference type="EMBL" id="NEV61235.1"/>
    </source>
</evidence>
<dbReference type="GO" id="GO:0004803">
    <property type="term" value="F:transposase activity"/>
    <property type="evidence" value="ECO:0007669"/>
    <property type="project" value="InterPro"/>
</dbReference>
<sequence>MLSQAKDECSDHDLGRRVRQVLDAEGGVDLLGAQVESVSAYHHDNHLPLLWPFHADHRSALFRVLELIGLASATQDSALIEAWRYVLHHRRARQATLPRDIDLGFLSLRWSAFVETTDAHGNPALDRRALEVCIFTHIAEALQAGDLFVPGSFSYADYRAQLLPWTECAERLHAYCEAVEIPVSGPALVAQLRQQLSALADSVDQGFPANSALSLDADGTPHLKLQRATPPPEDLKAFQEAVRARMPERHLLDVLRHVHHWVPYTPHFGPPSDSDPKLSDAVRRYLFTVFGFGCNLGASETARHAPESLSRQSLHRINAQHVDANKLEAAAADIVNQYRRFELPSCWGSDKVVIADGTQMELRENNLLGERHIRYGGFGGIAYHHISATYIALFSKFIACGVWEAVYILDALLEQRSEIEPDVLHADTQGQSEPVFGLAFLIGIKLFPRMRNWSDVIFYRPEKGRTYQHIDALFTQSIDWTLIETHWQDMMQVVLSIQAGKILPSTLLRKLGSHSRQNKLNRAFRELGRVVRTHFLLRYISEADLRRSIRAETTKVESYNDFLDWIGFGGPGLKSGDPIEQTKQVKYMDLVANIIMLHNVHDLTEILADMEAEGWTLTRELLAGLSPYMREHLRRFGRYVLDMEDASPPLVLRALRVLAERSI</sequence>
<evidence type="ECO:0000256" key="2">
    <source>
        <dbReference type="ARBA" id="ARBA00022578"/>
    </source>
</evidence>
<comment type="caution">
    <text evidence="6">The sequence shown here is derived from an EMBL/GenBank/DDBJ whole genome shotgun (WGS) entry which is preliminary data.</text>
</comment>
<dbReference type="Pfam" id="PF01526">
    <property type="entry name" value="DDE_Tnp_Tn3"/>
    <property type="match status" value="1"/>
</dbReference>
<name>A0A6M0JYQ5_9GAMM</name>
<dbReference type="InterPro" id="IPR047653">
    <property type="entry name" value="Tn3-like_transpos"/>
</dbReference>
<evidence type="ECO:0000256" key="3">
    <source>
        <dbReference type="ARBA" id="ARBA00023125"/>
    </source>
</evidence>
<dbReference type="GO" id="GO:0006313">
    <property type="term" value="P:DNA transposition"/>
    <property type="evidence" value="ECO:0007669"/>
    <property type="project" value="InterPro"/>
</dbReference>
<dbReference type="InterPro" id="IPR002513">
    <property type="entry name" value="Tn3_Tnp_DDE_dom"/>
</dbReference>